<dbReference type="SMART" id="SM00653">
    <property type="entry name" value="eIF2B_5"/>
    <property type="match status" value="1"/>
</dbReference>
<keyword evidence="5 10" id="KW-0396">Initiation factor</keyword>
<dbReference type="InterPro" id="IPR016189">
    <property type="entry name" value="Transl_init_fac_IF2/IF5_N"/>
</dbReference>
<proteinExistence type="inferred from homology"/>
<comment type="similarity">
    <text evidence="2">Belongs to the eIF-2-beta/eIF-5 family.</text>
</comment>
<dbReference type="PANTHER" id="PTHR23001">
    <property type="entry name" value="EUKARYOTIC TRANSLATION INITIATION FACTOR"/>
    <property type="match status" value="1"/>
</dbReference>
<feature type="domain" description="Translation initiation factor IF2/IF5" evidence="9">
    <location>
        <begin position="21"/>
        <end position="128"/>
    </location>
</feature>
<comment type="function">
    <text evidence="1">eIF-2 functions in the early steps of protein synthesis by forming a ternary complex with GTP and initiator tRNA.</text>
</comment>
<keyword evidence="6" id="KW-0648">Protein biosynthesis</keyword>
<evidence type="ECO:0000256" key="1">
    <source>
        <dbReference type="ARBA" id="ARBA00003323"/>
    </source>
</evidence>
<protein>
    <recommendedName>
        <fullName evidence="4">Translation initiation factor 2 subunit beta</fullName>
    </recommendedName>
    <alternativeName>
        <fullName evidence="7">aIF2-beta</fullName>
    </alternativeName>
    <alternativeName>
        <fullName evidence="8">eIF-2-beta</fullName>
    </alternativeName>
</protein>
<evidence type="ECO:0000256" key="5">
    <source>
        <dbReference type="ARBA" id="ARBA00022540"/>
    </source>
</evidence>
<comment type="subunit">
    <text evidence="3">Heterotrimer composed of an alpha, a beta and a gamma chain.</text>
</comment>
<gene>
    <name evidence="10" type="ORF">HA237_02900</name>
</gene>
<dbReference type="InterPro" id="IPR004458">
    <property type="entry name" value="TIF2_bsu_arc"/>
</dbReference>
<dbReference type="InterPro" id="IPR045196">
    <property type="entry name" value="IF2/IF5"/>
</dbReference>
<evidence type="ECO:0000256" key="2">
    <source>
        <dbReference type="ARBA" id="ARBA00010397"/>
    </source>
</evidence>
<accession>A0A7J4IRZ4</accession>
<dbReference type="GO" id="GO:0003743">
    <property type="term" value="F:translation initiation factor activity"/>
    <property type="evidence" value="ECO:0007669"/>
    <property type="project" value="UniProtKB-KW"/>
</dbReference>
<evidence type="ECO:0000256" key="4">
    <source>
        <dbReference type="ARBA" id="ARBA00022314"/>
    </source>
</evidence>
<evidence type="ECO:0000256" key="7">
    <source>
        <dbReference type="ARBA" id="ARBA00031466"/>
    </source>
</evidence>
<evidence type="ECO:0000256" key="3">
    <source>
        <dbReference type="ARBA" id="ARBA00011243"/>
    </source>
</evidence>
<evidence type="ECO:0000313" key="11">
    <source>
        <dbReference type="Proteomes" id="UP000577419"/>
    </source>
</evidence>
<organism evidence="10 11">
    <name type="scientific">Candidatus Iainarchaeum sp</name>
    <dbReference type="NCBI Taxonomy" id="3101447"/>
    <lineage>
        <taxon>Archaea</taxon>
        <taxon>Candidatus Iainarchaeota</taxon>
        <taxon>Candidatus Iainarchaeia</taxon>
        <taxon>Candidatus Iainarchaeales</taxon>
        <taxon>Candidatus Iainarchaeaceae</taxon>
        <taxon>Candidatus Iainarchaeum</taxon>
    </lineage>
</organism>
<evidence type="ECO:0000256" key="8">
    <source>
        <dbReference type="ARBA" id="ARBA00032408"/>
    </source>
</evidence>
<sequence length="134" mass="15281">MEYGKMLDRAYMSLPKKTVTGERFEIPDVDSHIQGTKTIVKNFSQILKAANREEKHLLKFLTSELAAPITISEGKLLVSGKFSKEQLNKIFGYYFKQFVLCNQCHKPDTHFIEMQGVKMLKCSACGASYPVKRL</sequence>
<comment type="caution">
    <text evidence="10">The sequence shown here is derived from an EMBL/GenBank/DDBJ whole genome shotgun (WGS) entry which is preliminary data.</text>
</comment>
<dbReference type="SUPFAM" id="SSF75689">
    <property type="entry name" value="Zinc-binding domain of translation initiation factor 2 beta"/>
    <property type="match status" value="1"/>
</dbReference>
<dbReference type="InterPro" id="IPR002735">
    <property type="entry name" value="Transl_init_fac_IF2/IF5_dom"/>
</dbReference>
<dbReference type="Proteomes" id="UP000577419">
    <property type="component" value="Unassembled WGS sequence"/>
</dbReference>
<name>A0A7J4IRZ4_9ARCH</name>
<dbReference type="NCBIfam" id="NF003067">
    <property type="entry name" value="PRK03988.1"/>
    <property type="match status" value="1"/>
</dbReference>
<reference evidence="11" key="1">
    <citation type="journal article" date="2020" name="bioRxiv">
        <title>A rank-normalized archaeal taxonomy based on genome phylogeny resolves widespread incomplete and uneven classifications.</title>
        <authorList>
            <person name="Rinke C."/>
            <person name="Chuvochina M."/>
            <person name="Mussig A.J."/>
            <person name="Chaumeil P.-A."/>
            <person name="Waite D.W."/>
            <person name="Whitman W.B."/>
            <person name="Parks D.H."/>
            <person name="Hugenholtz P."/>
        </authorList>
    </citation>
    <scope>NUCLEOTIDE SEQUENCE [LARGE SCALE GENOMIC DNA]</scope>
</reference>
<dbReference type="AlphaFoldDB" id="A0A7J4IRZ4"/>
<evidence type="ECO:0000313" key="10">
    <source>
        <dbReference type="EMBL" id="HIH08291.1"/>
    </source>
</evidence>
<dbReference type="Pfam" id="PF01873">
    <property type="entry name" value="eIF-5_eIF-2B"/>
    <property type="match status" value="1"/>
</dbReference>
<dbReference type="NCBIfam" id="TIGR00311">
    <property type="entry name" value="aIF-2beta"/>
    <property type="match status" value="1"/>
</dbReference>
<dbReference type="Gene3D" id="3.30.30.170">
    <property type="match status" value="1"/>
</dbReference>
<evidence type="ECO:0000259" key="9">
    <source>
        <dbReference type="SMART" id="SM00653"/>
    </source>
</evidence>
<dbReference type="InterPro" id="IPR016190">
    <property type="entry name" value="Transl_init_fac_IF2/IF5_Zn-bd"/>
</dbReference>
<dbReference type="PANTHER" id="PTHR23001:SF3">
    <property type="entry name" value="EUKARYOTIC TRANSLATION INITIATION FACTOR 2 SUBUNIT 2"/>
    <property type="match status" value="1"/>
</dbReference>
<evidence type="ECO:0000256" key="6">
    <source>
        <dbReference type="ARBA" id="ARBA00022917"/>
    </source>
</evidence>
<dbReference type="SUPFAM" id="SSF100966">
    <property type="entry name" value="Translation initiation factor 2 beta, aIF2beta, N-terminal domain"/>
    <property type="match status" value="1"/>
</dbReference>
<dbReference type="EMBL" id="DUFG01000016">
    <property type="protein sequence ID" value="HIH08291.1"/>
    <property type="molecule type" value="Genomic_DNA"/>
</dbReference>